<dbReference type="RefSeq" id="WP_202829084.1">
    <property type="nucleotide sequence ID" value="NZ_JAEUXJ010000035.1"/>
</dbReference>
<evidence type="ECO:0000256" key="1">
    <source>
        <dbReference type="SAM" id="MobiDB-lite"/>
    </source>
</evidence>
<gene>
    <name evidence="2" type="ORF">JMJ55_28945</name>
</gene>
<dbReference type="InterPro" id="IPR004322">
    <property type="entry name" value="Plasmid_replicase_bac"/>
</dbReference>
<evidence type="ECO:0000313" key="2">
    <source>
        <dbReference type="EMBL" id="MBL6459350.1"/>
    </source>
</evidence>
<reference evidence="2 3" key="1">
    <citation type="submission" date="2021-01" db="EMBL/GenBank/DDBJ databases">
        <title>Belnapia mucosa sp. nov. and Belnapia arida sp. nov., isolated from the Tabernas Desert (Almeria, Spain).</title>
        <authorList>
            <person name="Molina-Menor E."/>
            <person name="Vidal-Verdu A."/>
            <person name="Calonge A."/>
            <person name="Satari L."/>
            <person name="Pereto Magraner J."/>
            <person name="Porcar Miralles M."/>
        </authorList>
    </citation>
    <scope>NUCLEOTIDE SEQUENCE [LARGE SCALE GENOMIC DNA]</scope>
    <source>
        <strain evidence="2 3">T6</strain>
    </source>
</reference>
<feature type="region of interest" description="Disordered" evidence="1">
    <location>
        <begin position="17"/>
        <end position="37"/>
    </location>
</feature>
<keyword evidence="3" id="KW-1185">Reference proteome</keyword>
<dbReference type="EMBL" id="JAEUXJ010000035">
    <property type="protein sequence ID" value="MBL6459350.1"/>
    <property type="molecule type" value="Genomic_DNA"/>
</dbReference>
<evidence type="ECO:0000313" key="3">
    <source>
        <dbReference type="Proteomes" id="UP000606490"/>
    </source>
</evidence>
<dbReference type="Proteomes" id="UP000606490">
    <property type="component" value="Unassembled WGS sequence"/>
</dbReference>
<dbReference type="Pfam" id="PF03090">
    <property type="entry name" value="Replicase"/>
    <property type="match status" value="1"/>
</dbReference>
<comment type="caution">
    <text evidence="2">The sequence shown here is derived from an EMBL/GenBank/DDBJ whole genome shotgun (WGS) entry which is preliminary data.</text>
</comment>
<proteinExistence type="predicted"/>
<accession>A0ABS1VCJ1</accession>
<organism evidence="2 3">
    <name type="scientific">Belnapia mucosa</name>
    <dbReference type="NCBI Taxonomy" id="2804532"/>
    <lineage>
        <taxon>Bacteria</taxon>
        <taxon>Pseudomonadati</taxon>
        <taxon>Pseudomonadota</taxon>
        <taxon>Alphaproteobacteria</taxon>
        <taxon>Acetobacterales</taxon>
        <taxon>Roseomonadaceae</taxon>
        <taxon>Belnapia</taxon>
    </lineage>
</organism>
<sequence>MLASENAWEATYTEQYRAKSEENRDRRRHRALNRRELSPEAAAARAVRIAEAQERIGVQFAQAQTTEGFALPYWSFIRLKAREGDADAKLVRNAEEEPIFAAWRKERQAQQNIEVERRLRHGYQSPGGCVGGNPNYKRLPFTHWGLVSEQHPLLQLFVASVPRAKKLRTGNTKSASYCVGHKLLALDDVYVETNRSMRRVLRVELDHTFQGGVEELAAAISALNLPLPNLVVGYIDPKGQLLHPHLIWLIEQSVAFTGKGRSGPQKLWTAVLRGLTAGLLPLGADPGGLNNWCRVKNPLSPEWDCAVLAGAPYNLAPDPQDGEDALAVLAPQLDLEGARALLQASTAARQGAPLAQDHPDPAIAAQSNQLFRHLSIAARARVGWFRDGGNGTEAEFRQELFAEAARVTPMDGVAQEHAAATARSVARWTWGGTVNLLSSNRASWQAEDDAGRDFRLP</sequence>
<name>A0ABS1VCJ1_9PROT</name>
<protein>
    <submittedName>
        <fullName evidence="2">Replication initiation protein</fullName>
    </submittedName>
</protein>
<feature type="non-terminal residue" evidence="2">
    <location>
        <position position="457"/>
    </location>
</feature>